<evidence type="ECO:0000256" key="1">
    <source>
        <dbReference type="SAM" id="MobiDB-lite"/>
    </source>
</evidence>
<name>A0A4U6X562_9PEZI</name>
<feature type="region of interest" description="Disordered" evidence="1">
    <location>
        <begin position="46"/>
        <end position="79"/>
    </location>
</feature>
<gene>
    <name evidence="2" type="ORF">CTA1_11194</name>
</gene>
<protein>
    <submittedName>
        <fullName evidence="2">Uncharacterized protein</fullName>
    </submittedName>
</protein>
<dbReference type="AlphaFoldDB" id="A0A4U6X562"/>
<proteinExistence type="predicted"/>
<comment type="caution">
    <text evidence="2">The sequence shown here is derived from an EMBL/GenBank/DDBJ whole genome shotgun (WGS) entry which is preliminary data.</text>
</comment>
<feature type="compositionally biased region" description="Polar residues" evidence="1">
    <location>
        <begin position="54"/>
        <end position="79"/>
    </location>
</feature>
<reference evidence="2 3" key="1">
    <citation type="journal article" date="2019" name="PLoS ONE">
        <title>Comparative genome analysis indicates high evolutionary potential of pathogenicity genes in Colletotrichum tanaceti.</title>
        <authorList>
            <person name="Lelwala R.V."/>
            <person name="Korhonen P.K."/>
            <person name="Young N.D."/>
            <person name="Scott J.B."/>
            <person name="Ades P.A."/>
            <person name="Gasser R.B."/>
            <person name="Taylor P.W.J."/>
        </authorList>
    </citation>
    <scope>NUCLEOTIDE SEQUENCE [LARGE SCALE GENOMIC DNA]</scope>
    <source>
        <strain evidence="2">BRIP57314</strain>
    </source>
</reference>
<evidence type="ECO:0000313" key="3">
    <source>
        <dbReference type="Proteomes" id="UP000310108"/>
    </source>
</evidence>
<sequence length="184" mass="20871">MLYEYITAATTTTTTTTTSSSSSSRRTFLAREIILFSYSLHYINRSNSRDSPEDTNTNSNPQSTHPPTHTSHPAQASQHNTMFRQASRTFSTNARMPSIYFMQTPRRIVMRWIPPTVAVVAVGYGLNVYREGMVQRRLARTAAAEKQAIEDRKRATMLMDAYGDRSSLEALEKAMEVYESQNQT</sequence>
<accession>A0A4U6X562</accession>
<dbReference type="Proteomes" id="UP000310108">
    <property type="component" value="Unassembled WGS sequence"/>
</dbReference>
<dbReference type="STRING" id="1306861.A0A4U6X562"/>
<organism evidence="2 3">
    <name type="scientific">Colletotrichum tanaceti</name>
    <dbReference type="NCBI Taxonomy" id="1306861"/>
    <lineage>
        <taxon>Eukaryota</taxon>
        <taxon>Fungi</taxon>
        <taxon>Dikarya</taxon>
        <taxon>Ascomycota</taxon>
        <taxon>Pezizomycotina</taxon>
        <taxon>Sordariomycetes</taxon>
        <taxon>Hypocreomycetidae</taxon>
        <taxon>Glomerellales</taxon>
        <taxon>Glomerellaceae</taxon>
        <taxon>Colletotrichum</taxon>
        <taxon>Colletotrichum destructivum species complex</taxon>
    </lineage>
</organism>
<evidence type="ECO:0000313" key="2">
    <source>
        <dbReference type="EMBL" id="TKW49959.1"/>
    </source>
</evidence>
<dbReference type="EMBL" id="PJEX01000456">
    <property type="protein sequence ID" value="TKW49959.1"/>
    <property type="molecule type" value="Genomic_DNA"/>
</dbReference>
<keyword evidence="3" id="KW-1185">Reference proteome</keyword>